<dbReference type="Gene3D" id="3.40.50.150">
    <property type="entry name" value="Vaccinia Virus protein VP39"/>
    <property type="match status" value="1"/>
</dbReference>
<dbReference type="EMBL" id="PDVP01000002">
    <property type="protein sequence ID" value="PHP68104.1"/>
    <property type="molecule type" value="Genomic_DNA"/>
</dbReference>
<reference evidence="2 3" key="1">
    <citation type="submission" date="2017-10" db="EMBL/GenBank/DDBJ databases">
        <title>Sedimentibacterium mangrovi gen. nov., sp. nov., a novel member of family Phyllobacteriacea isolated from mangrove sediment.</title>
        <authorList>
            <person name="Liao H."/>
            <person name="Tian Y."/>
        </authorList>
    </citation>
    <scope>NUCLEOTIDE SEQUENCE [LARGE SCALE GENOMIC DNA]</scope>
    <source>
        <strain evidence="2 3">X9-2-2</strain>
    </source>
</reference>
<keyword evidence="3" id="KW-1185">Reference proteome</keyword>
<dbReference type="AlphaFoldDB" id="A0A2G1QRM2"/>
<dbReference type="Pfam" id="PF05430">
    <property type="entry name" value="Methyltransf_30"/>
    <property type="match status" value="1"/>
</dbReference>
<dbReference type="GO" id="GO:0004808">
    <property type="term" value="F:tRNA (5-methylaminomethyl-2-thiouridylate)(34)-methyltransferase activity"/>
    <property type="evidence" value="ECO:0007669"/>
    <property type="project" value="InterPro"/>
</dbReference>
<dbReference type="NCBIfam" id="NF033855">
    <property type="entry name" value="tRNA_MNMC2"/>
    <property type="match status" value="1"/>
</dbReference>
<dbReference type="InterPro" id="IPR047785">
    <property type="entry name" value="tRNA_MNMC2"/>
</dbReference>
<accession>A0A2G1QRM2</accession>
<dbReference type="InterPro" id="IPR029063">
    <property type="entry name" value="SAM-dependent_MTases_sf"/>
</dbReference>
<name>A0A2G1QRM2_9HYPH</name>
<comment type="caution">
    <text evidence="2">The sequence shown here is derived from an EMBL/GenBank/DDBJ whole genome shotgun (WGS) entry which is preliminary data.</text>
</comment>
<dbReference type="PANTHER" id="PTHR39963:SF1">
    <property type="entry name" value="MNMC-LIKE METHYLTRANSFERASE DOMAIN-CONTAINING PROTEIN"/>
    <property type="match status" value="1"/>
</dbReference>
<evidence type="ECO:0000313" key="3">
    <source>
        <dbReference type="Proteomes" id="UP000221168"/>
    </source>
</evidence>
<dbReference type="InterPro" id="IPR008471">
    <property type="entry name" value="MnmC-like_methylTransf"/>
</dbReference>
<dbReference type="PANTHER" id="PTHR39963">
    <property type="entry name" value="SLL0983 PROTEIN"/>
    <property type="match status" value="1"/>
</dbReference>
<feature type="domain" description="MnmC-like methyltransferase" evidence="1">
    <location>
        <begin position="154"/>
        <end position="264"/>
    </location>
</feature>
<dbReference type="OrthoDB" id="9786494at2"/>
<evidence type="ECO:0000313" key="2">
    <source>
        <dbReference type="EMBL" id="PHP68104.1"/>
    </source>
</evidence>
<proteinExistence type="predicted"/>
<dbReference type="GO" id="GO:0016645">
    <property type="term" value="F:oxidoreductase activity, acting on the CH-NH group of donors"/>
    <property type="evidence" value="ECO:0007669"/>
    <property type="project" value="InterPro"/>
</dbReference>
<protein>
    <recommendedName>
        <fullName evidence="1">MnmC-like methyltransferase domain-containing protein</fullName>
    </recommendedName>
</protein>
<gene>
    <name evidence="2" type="ORF">CSC94_05445</name>
</gene>
<organism evidence="2 3">
    <name type="scientific">Zhengella mangrovi</name>
    <dbReference type="NCBI Taxonomy" id="1982044"/>
    <lineage>
        <taxon>Bacteria</taxon>
        <taxon>Pseudomonadati</taxon>
        <taxon>Pseudomonadota</taxon>
        <taxon>Alphaproteobacteria</taxon>
        <taxon>Hyphomicrobiales</taxon>
        <taxon>Notoacmeibacteraceae</taxon>
        <taxon>Zhengella</taxon>
    </lineage>
</organism>
<evidence type="ECO:0000259" key="1">
    <source>
        <dbReference type="Pfam" id="PF05430"/>
    </source>
</evidence>
<dbReference type="Proteomes" id="UP000221168">
    <property type="component" value="Unassembled WGS sequence"/>
</dbReference>
<sequence>MGYRFLTRNPAWFGLFERLCGELQLAEPPFGRKSHEIHPLTWDADGQPISVLFDDPFCSRSDGPGETRHVFLKGNRLPEAWATAPYFSIAELGFGTGLNFLETWSRWRATRPFAAQLSFTSFEAYPLSPDQITRALKRWPHLSELSERMLSVLPSDWPPHGEERPIRLDRQTQLMIVIGDARETVAGWPGRANAWYLDGFSPAKNPEMWNEALMQAVHDKTVPGGTFATYTAAGFVRRNLQAAGFRVQTIDGFGTKRDMLTGERKKPQR</sequence>